<feature type="transmembrane region" description="Helical" evidence="1">
    <location>
        <begin position="21"/>
        <end position="45"/>
    </location>
</feature>
<feature type="transmembrane region" description="Helical" evidence="1">
    <location>
        <begin position="65"/>
        <end position="88"/>
    </location>
</feature>
<feature type="transmembrane region" description="Helical" evidence="1">
    <location>
        <begin position="121"/>
        <end position="145"/>
    </location>
</feature>
<protein>
    <submittedName>
        <fullName evidence="2">Uncharacterized protein</fullName>
    </submittedName>
</protein>
<keyword evidence="1" id="KW-0812">Transmembrane</keyword>
<sequence>MKKINSFFPNMHLMIAHYKNNWKIILIFGIIFVGLSTIMFLSPILSSITNRNIVIVATSKEYQTSILGTLNWFNLYRILFFSLLSFSLTRNMIGQEIRSGQINLWMTAPISRNRIMFSKICFLWSVTLIILIPSLLPFLITSAVAVDANQHFGRLVLQLLVIILFTLMFTTIYILVTVIFSSMDRATGLINSGIFLYLSIFQILKTLVGLDLGGYIQYFNLNSLLVAVIKPDGAYTNLGWVIGSLGINIALISGLTYLCCWNFKRKEFML</sequence>
<name>A0A2S0NL68_9MOLU</name>
<keyword evidence="1" id="KW-0472">Membrane</keyword>
<dbReference type="RefSeq" id="WP_303662301.1">
    <property type="nucleotide sequence ID" value="NZ_CP027019.1"/>
</dbReference>
<proteinExistence type="predicted"/>
<evidence type="ECO:0000313" key="3">
    <source>
        <dbReference type="Proteomes" id="UP000239250"/>
    </source>
</evidence>
<organism evidence="2 3">
    <name type="scientific">Williamsoniiplasma luminosum</name>
    <dbReference type="NCBI Taxonomy" id="214888"/>
    <lineage>
        <taxon>Bacteria</taxon>
        <taxon>Bacillati</taxon>
        <taxon>Mycoplasmatota</taxon>
        <taxon>Mollicutes</taxon>
        <taxon>Entomoplasmatales</taxon>
        <taxon>Williamsoniiplasma</taxon>
    </lineage>
</organism>
<feature type="transmembrane region" description="Helical" evidence="1">
    <location>
        <begin position="194"/>
        <end position="218"/>
    </location>
</feature>
<evidence type="ECO:0000256" key="1">
    <source>
        <dbReference type="SAM" id="Phobius"/>
    </source>
</evidence>
<feature type="transmembrane region" description="Helical" evidence="1">
    <location>
        <begin position="157"/>
        <end position="182"/>
    </location>
</feature>
<dbReference type="Proteomes" id="UP000239250">
    <property type="component" value="Chromosome"/>
</dbReference>
<gene>
    <name evidence="2" type="ORF">C5T88_04300</name>
</gene>
<feature type="transmembrane region" description="Helical" evidence="1">
    <location>
        <begin position="238"/>
        <end position="260"/>
    </location>
</feature>
<evidence type="ECO:0000313" key="2">
    <source>
        <dbReference type="EMBL" id="AVP49761.1"/>
    </source>
</evidence>
<keyword evidence="1" id="KW-1133">Transmembrane helix</keyword>
<reference evidence="3" key="1">
    <citation type="submission" date="2018-02" db="EMBL/GenBank/DDBJ databases">
        <title>Firefly genomes illuminate parallel origins of bioluminescence in beetles.</title>
        <authorList>
            <person name="Fallon T.R."/>
            <person name="Lower S.E.S."/>
            <person name="Behringer M."/>
            <person name="Weng J.-K."/>
        </authorList>
    </citation>
    <scope>NUCLEOTIDE SEQUENCE [LARGE SCALE GENOMIC DNA]</scope>
</reference>
<dbReference type="EMBL" id="CP027019">
    <property type="protein sequence ID" value="AVP49761.1"/>
    <property type="molecule type" value="Genomic_DNA"/>
</dbReference>
<dbReference type="AlphaFoldDB" id="A0A2S0NL68"/>
<accession>A0A2S0NL68</accession>